<dbReference type="STRING" id="42256.RradSPS_2161"/>
<dbReference type="GO" id="GO:0006808">
    <property type="term" value="P:regulation of nitrogen utilization"/>
    <property type="evidence" value="ECO:0007669"/>
    <property type="project" value="InterPro"/>
</dbReference>
<reference evidence="1 3" key="1">
    <citation type="submission" date="2014-03" db="EMBL/GenBank/DDBJ databases">
        <title>Complete genome sequence of the Radio-Resistant Rubrobacter radiotolerans RSPS-4.</title>
        <authorList>
            <person name="Egas C.C."/>
            <person name="Barroso C.C."/>
            <person name="Froufe H.J.C."/>
            <person name="Pacheco J.J."/>
            <person name="Albuquerque L.L."/>
            <person name="da Costa M.M.S."/>
        </authorList>
    </citation>
    <scope>NUCLEOTIDE SEQUENCE [LARGE SCALE GENOMIC DNA]</scope>
    <source>
        <strain evidence="1 3">RSPS-4</strain>
    </source>
</reference>
<dbReference type="HOGENOM" id="CLU_159089_0_0_11"/>
<dbReference type="SUPFAM" id="SSF54913">
    <property type="entry name" value="GlnB-like"/>
    <property type="match status" value="1"/>
</dbReference>
<dbReference type="SMART" id="SM00938">
    <property type="entry name" value="P-II"/>
    <property type="match status" value="1"/>
</dbReference>
<evidence type="ECO:0000313" key="1">
    <source>
        <dbReference type="EMBL" id="AHY47444.1"/>
    </source>
</evidence>
<dbReference type="Pfam" id="PF00543">
    <property type="entry name" value="P-II"/>
    <property type="match status" value="1"/>
</dbReference>
<evidence type="ECO:0000313" key="2">
    <source>
        <dbReference type="EMBL" id="MDX5894847.1"/>
    </source>
</evidence>
<name>A0A023X5V2_RUBRA</name>
<proteinExistence type="predicted"/>
<protein>
    <submittedName>
        <fullName evidence="1">Nitrogen regulatory protein PII</fullName>
    </submittedName>
    <submittedName>
        <fullName evidence="2">P-II family nitrogen regulator</fullName>
    </submittedName>
</protein>
<dbReference type="GO" id="GO:0030234">
    <property type="term" value="F:enzyme regulator activity"/>
    <property type="evidence" value="ECO:0007669"/>
    <property type="project" value="InterPro"/>
</dbReference>
<dbReference type="Proteomes" id="UP001281130">
    <property type="component" value="Unassembled WGS sequence"/>
</dbReference>
<organism evidence="1 3">
    <name type="scientific">Rubrobacter radiotolerans</name>
    <name type="common">Arthrobacter radiotolerans</name>
    <dbReference type="NCBI Taxonomy" id="42256"/>
    <lineage>
        <taxon>Bacteria</taxon>
        <taxon>Bacillati</taxon>
        <taxon>Actinomycetota</taxon>
        <taxon>Rubrobacteria</taxon>
        <taxon>Rubrobacterales</taxon>
        <taxon>Rubrobacteraceae</taxon>
        <taxon>Rubrobacter</taxon>
    </lineage>
</organism>
<reference evidence="2" key="2">
    <citation type="submission" date="2023-11" db="EMBL/GenBank/DDBJ databases">
        <title>MicrobeMod: A computational toolkit for identifying prokaryotic methylation and restriction-modification with nanopore sequencing.</title>
        <authorList>
            <person name="Crits-Christoph A."/>
            <person name="Kang S.C."/>
            <person name="Lee H."/>
            <person name="Ostrov N."/>
        </authorList>
    </citation>
    <scope>NUCLEOTIDE SEQUENCE</scope>
    <source>
        <strain evidence="2">ATCC 51242</strain>
    </source>
</reference>
<dbReference type="RefSeq" id="WP_038682637.1">
    <property type="nucleotide sequence ID" value="NZ_CP007514.1"/>
</dbReference>
<dbReference type="eggNOG" id="COG0347">
    <property type="taxonomic scope" value="Bacteria"/>
</dbReference>
<dbReference type="PROSITE" id="PS51343">
    <property type="entry name" value="PII_GLNB_DOM"/>
    <property type="match status" value="1"/>
</dbReference>
<dbReference type="EMBL" id="CP007514">
    <property type="protein sequence ID" value="AHY47444.1"/>
    <property type="molecule type" value="Genomic_DNA"/>
</dbReference>
<dbReference type="Gene3D" id="3.30.70.120">
    <property type="match status" value="1"/>
</dbReference>
<dbReference type="KEGG" id="rrd:RradSPS_2161"/>
<evidence type="ECO:0000313" key="3">
    <source>
        <dbReference type="Proteomes" id="UP000025229"/>
    </source>
</evidence>
<sequence>MQGYKLIAAILPKGSTSKAMDAAREAGAEGGTILLARGTGVHEAKRFFGVSVSSERELLLILVEPSKRDAVLDAVVRAGRLNEPTRGIAFVLAVEEVTGIVHREE</sequence>
<dbReference type="InterPro" id="IPR002187">
    <property type="entry name" value="N-reg_PII"/>
</dbReference>
<keyword evidence="3" id="KW-1185">Reference proteome</keyword>
<dbReference type="InterPro" id="IPR015867">
    <property type="entry name" value="N-reg_PII/ATP_PRibTrfase_C"/>
</dbReference>
<dbReference type="InterPro" id="IPR011322">
    <property type="entry name" value="N-reg_PII-like_a/b"/>
</dbReference>
<dbReference type="EMBL" id="JAWXXX010000001">
    <property type="protein sequence ID" value="MDX5894847.1"/>
    <property type="molecule type" value="Genomic_DNA"/>
</dbReference>
<gene>
    <name evidence="1" type="ORF">RradSPS_2161</name>
    <name evidence="2" type="ORF">SIL72_12535</name>
</gene>
<dbReference type="AlphaFoldDB" id="A0A023X5V2"/>
<dbReference type="Proteomes" id="UP000025229">
    <property type="component" value="Chromosome"/>
</dbReference>
<dbReference type="OrthoDB" id="9803021at2"/>
<accession>A0A023X5V2</accession>